<dbReference type="AlphaFoldDB" id="A0A347UFY6"/>
<evidence type="ECO:0000313" key="5">
    <source>
        <dbReference type="Proteomes" id="UP000261704"/>
    </source>
</evidence>
<keyword evidence="5" id="KW-1185">Reference proteome</keyword>
<dbReference type="PANTHER" id="PTHR10655">
    <property type="entry name" value="LYSOPHOSPHOLIPASE-RELATED"/>
    <property type="match status" value="1"/>
</dbReference>
<proteinExistence type="inferred from homology"/>
<feature type="domain" description="Phospholipase/carboxylesterase/thioesterase" evidence="3">
    <location>
        <begin position="12"/>
        <end position="215"/>
    </location>
</feature>
<dbReference type="Pfam" id="PF02230">
    <property type="entry name" value="Abhydrolase_2"/>
    <property type="match status" value="1"/>
</dbReference>
<dbReference type="SUPFAM" id="SSF53474">
    <property type="entry name" value="alpha/beta-Hydrolases"/>
    <property type="match status" value="1"/>
</dbReference>
<dbReference type="EMBL" id="CP032125">
    <property type="protein sequence ID" value="AXX97764.1"/>
    <property type="molecule type" value="Genomic_DNA"/>
</dbReference>
<evidence type="ECO:0000256" key="1">
    <source>
        <dbReference type="ARBA" id="ARBA00006499"/>
    </source>
</evidence>
<dbReference type="GO" id="GO:0016787">
    <property type="term" value="F:hydrolase activity"/>
    <property type="evidence" value="ECO:0007669"/>
    <property type="project" value="UniProtKB-KW"/>
</dbReference>
<organism evidence="4 5">
    <name type="scientific">Profundibacter amoris</name>
    <dbReference type="NCBI Taxonomy" id="2171755"/>
    <lineage>
        <taxon>Bacteria</taxon>
        <taxon>Pseudomonadati</taxon>
        <taxon>Pseudomonadota</taxon>
        <taxon>Alphaproteobacteria</taxon>
        <taxon>Rhodobacterales</taxon>
        <taxon>Paracoccaceae</taxon>
        <taxon>Profundibacter</taxon>
    </lineage>
</organism>
<dbReference type="InterPro" id="IPR003140">
    <property type="entry name" value="PLipase/COase/thioEstase"/>
</dbReference>
<protein>
    <submittedName>
        <fullName evidence="4">Alpha/beta fold hydrolase</fullName>
    </submittedName>
</protein>
<reference evidence="4 5" key="1">
    <citation type="submission" date="2018-09" db="EMBL/GenBank/DDBJ databases">
        <title>Profundibacter amoris BAR1 gen. nov., sp. nov., a new member of the Roseobacter clade isolated at Lokis Castle Vent Field on the Arctic Mid-Oceanic Ridge.</title>
        <authorList>
            <person name="Le Moine Bauer S."/>
            <person name="Sjoeberg A.G."/>
            <person name="L'Haridon S."/>
            <person name="Stokke R."/>
            <person name="Roalkvam I."/>
            <person name="Steen I.H."/>
            <person name="Dahle H."/>
        </authorList>
    </citation>
    <scope>NUCLEOTIDE SEQUENCE [LARGE SCALE GENOMIC DNA]</scope>
    <source>
        <strain evidence="4 5">BAR1</strain>
    </source>
</reference>
<dbReference type="KEGG" id="pamo:BAR1_07370"/>
<dbReference type="RefSeq" id="WP_118942421.1">
    <property type="nucleotide sequence ID" value="NZ_CP032125.1"/>
</dbReference>
<dbReference type="Gene3D" id="3.40.50.1820">
    <property type="entry name" value="alpha/beta hydrolase"/>
    <property type="match status" value="1"/>
</dbReference>
<gene>
    <name evidence="4" type="ORF">BAR1_07370</name>
</gene>
<dbReference type="Proteomes" id="UP000261704">
    <property type="component" value="Chromosome"/>
</dbReference>
<comment type="similarity">
    <text evidence="1">Belongs to the AB hydrolase superfamily. AB hydrolase 2 family.</text>
</comment>
<evidence type="ECO:0000313" key="4">
    <source>
        <dbReference type="EMBL" id="AXX97764.1"/>
    </source>
</evidence>
<keyword evidence="2 4" id="KW-0378">Hydrolase</keyword>
<dbReference type="InterPro" id="IPR029058">
    <property type="entry name" value="AB_hydrolase_fold"/>
</dbReference>
<dbReference type="PANTHER" id="PTHR10655:SF17">
    <property type="entry name" value="LYSOPHOSPHOLIPASE-LIKE PROTEIN 1"/>
    <property type="match status" value="1"/>
</dbReference>
<accession>A0A347UFY6</accession>
<name>A0A347UFY6_9RHOB</name>
<sequence>MTRELKTLRRAAKSGQTKSVLVFLHGYGANGDDLMGLANTLAPYLPDTVFLAPDAPEQCVGNPQGLQWFPVPWIDNSSEEDAVAGMKRAAGDLDAFLDKVMVDEGVSEDRIVLFGFSQGTMMALQVAPRRKAPVAAVVGFSGSLMLPDELRDQVVSKPPVMLLHGDQDEVVPPEALNKAEFALNTLGFEVYAFVMENAAHGIASEGLSVATGFIREKLGMDE</sequence>
<evidence type="ECO:0000259" key="3">
    <source>
        <dbReference type="Pfam" id="PF02230"/>
    </source>
</evidence>
<dbReference type="InterPro" id="IPR050565">
    <property type="entry name" value="LYPA1-2/EST-like"/>
</dbReference>
<evidence type="ECO:0000256" key="2">
    <source>
        <dbReference type="ARBA" id="ARBA00022801"/>
    </source>
</evidence>
<dbReference type="OrthoDB" id="9801763at2"/>